<dbReference type="Proteomes" id="UP001499843">
    <property type="component" value="Unassembled WGS sequence"/>
</dbReference>
<gene>
    <name evidence="2" type="ORF">GCM10009850_020000</name>
</gene>
<comment type="caution">
    <text evidence="2">The sequence shown here is derived from an EMBL/GenBank/DDBJ whole genome shotgun (WGS) entry which is preliminary data.</text>
</comment>
<proteinExistence type="predicted"/>
<protein>
    <recommendedName>
        <fullName evidence="4">Core-binding (CB) domain-containing protein</fullName>
    </recommendedName>
</protein>
<dbReference type="SUPFAM" id="SSF48498">
    <property type="entry name" value="Tetracyclin repressor-like, C-terminal domain"/>
    <property type="match status" value="1"/>
</dbReference>
<keyword evidence="3" id="KW-1185">Reference proteome</keyword>
<reference evidence="2 3" key="1">
    <citation type="journal article" date="2019" name="Int. J. Syst. Evol. Microbiol.">
        <title>The Global Catalogue of Microorganisms (GCM) 10K type strain sequencing project: providing services to taxonomists for standard genome sequencing and annotation.</title>
        <authorList>
            <consortium name="The Broad Institute Genomics Platform"/>
            <consortium name="The Broad Institute Genome Sequencing Center for Infectious Disease"/>
            <person name="Wu L."/>
            <person name="Ma J."/>
        </authorList>
    </citation>
    <scope>NUCLEOTIDE SEQUENCE [LARGE SCALE GENOMIC DNA]</scope>
    <source>
        <strain evidence="2 3">JCM 16114</strain>
    </source>
</reference>
<sequence>MLPAPYEALLRAYTAALARSHLAPSSRAVYLRRARAYLAWIAAAVTDGRLPGEPLADMTAAVHTATAYHQSLTGRRPTTTTAVLAAVEDFHTRLRLGGTGIPREPAPRLHATPVRKT</sequence>
<dbReference type="EMBL" id="BAAAQX010000004">
    <property type="protein sequence ID" value="GAA2206542.1"/>
    <property type="molecule type" value="Genomic_DNA"/>
</dbReference>
<evidence type="ECO:0000313" key="2">
    <source>
        <dbReference type="EMBL" id="GAA2206542.1"/>
    </source>
</evidence>
<evidence type="ECO:0008006" key="4">
    <source>
        <dbReference type="Google" id="ProtNLM"/>
    </source>
</evidence>
<feature type="region of interest" description="Disordered" evidence="1">
    <location>
        <begin position="96"/>
        <end position="117"/>
    </location>
</feature>
<evidence type="ECO:0000313" key="3">
    <source>
        <dbReference type="Proteomes" id="UP001499843"/>
    </source>
</evidence>
<dbReference type="InterPro" id="IPR036271">
    <property type="entry name" value="Tet_transcr_reg_TetR-rel_C_sf"/>
</dbReference>
<dbReference type="RefSeq" id="WP_344472863.1">
    <property type="nucleotide sequence ID" value="NZ_BAAAQX010000004.1"/>
</dbReference>
<name>A0ABN3CC16_9ACTN</name>
<organism evidence="2 3">
    <name type="scientific">Nonomuraea monospora</name>
    <dbReference type="NCBI Taxonomy" id="568818"/>
    <lineage>
        <taxon>Bacteria</taxon>
        <taxon>Bacillati</taxon>
        <taxon>Actinomycetota</taxon>
        <taxon>Actinomycetes</taxon>
        <taxon>Streptosporangiales</taxon>
        <taxon>Streptosporangiaceae</taxon>
        <taxon>Nonomuraea</taxon>
    </lineage>
</organism>
<accession>A0ABN3CC16</accession>
<evidence type="ECO:0000256" key="1">
    <source>
        <dbReference type="SAM" id="MobiDB-lite"/>
    </source>
</evidence>